<dbReference type="PROSITE" id="PS00028">
    <property type="entry name" value="ZINC_FINGER_C2H2_1"/>
    <property type="match status" value="1"/>
</dbReference>
<proteinExistence type="predicted"/>
<feature type="region of interest" description="Disordered" evidence="2">
    <location>
        <begin position="34"/>
        <end position="63"/>
    </location>
</feature>
<accession>A0A1B6MMP1</accession>
<name>A0A1B6MMP1_9HEMI</name>
<reference evidence="4" key="1">
    <citation type="submission" date="2015-11" db="EMBL/GenBank/DDBJ databases">
        <title>De novo transcriptome assembly of four potential Pierce s Disease insect vectors from Arizona vineyards.</title>
        <authorList>
            <person name="Tassone E.E."/>
        </authorList>
    </citation>
    <scope>NUCLEOTIDE SEQUENCE</scope>
</reference>
<dbReference type="EMBL" id="GEBQ01002804">
    <property type="protein sequence ID" value="JAT37173.1"/>
    <property type="molecule type" value="Transcribed_RNA"/>
</dbReference>
<protein>
    <recommendedName>
        <fullName evidence="3">C2H2-type domain-containing protein</fullName>
    </recommendedName>
</protein>
<evidence type="ECO:0000256" key="1">
    <source>
        <dbReference type="PROSITE-ProRule" id="PRU00042"/>
    </source>
</evidence>
<feature type="non-terminal residue" evidence="4">
    <location>
        <position position="166"/>
    </location>
</feature>
<gene>
    <name evidence="4" type="ORF">g.53121</name>
</gene>
<dbReference type="PROSITE" id="PS50157">
    <property type="entry name" value="ZINC_FINGER_C2H2_2"/>
    <property type="match status" value="1"/>
</dbReference>
<keyword evidence="1" id="KW-0479">Metal-binding</keyword>
<evidence type="ECO:0000313" key="4">
    <source>
        <dbReference type="EMBL" id="JAT37173.1"/>
    </source>
</evidence>
<feature type="non-terminal residue" evidence="4">
    <location>
        <position position="1"/>
    </location>
</feature>
<dbReference type="InterPro" id="IPR013087">
    <property type="entry name" value="Znf_C2H2_type"/>
</dbReference>
<feature type="compositionally biased region" description="Basic and acidic residues" evidence="2">
    <location>
        <begin position="43"/>
        <end position="62"/>
    </location>
</feature>
<evidence type="ECO:0000256" key="2">
    <source>
        <dbReference type="SAM" id="MobiDB-lite"/>
    </source>
</evidence>
<sequence length="166" mass="18171">SILGAPIDSQLMATSSIMSPNGMISVNTLGNTSHLLPPSMSKVNEKRNNKFKTSSEKCKSIDQSDNGGCSMSMLDNAPNENSHKINTLISENVGNSKSGQDIDVVNKEHGDSTMTSSSFCRVCDLECGSMELLQEHLENQELICRVCTAEFSSHKELETHFFNHTK</sequence>
<feature type="domain" description="C2H2-type" evidence="3">
    <location>
        <begin position="142"/>
        <end position="166"/>
    </location>
</feature>
<organism evidence="4">
    <name type="scientific">Graphocephala atropunctata</name>
    <dbReference type="NCBI Taxonomy" id="36148"/>
    <lineage>
        <taxon>Eukaryota</taxon>
        <taxon>Metazoa</taxon>
        <taxon>Ecdysozoa</taxon>
        <taxon>Arthropoda</taxon>
        <taxon>Hexapoda</taxon>
        <taxon>Insecta</taxon>
        <taxon>Pterygota</taxon>
        <taxon>Neoptera</taxon>
        <taxon>Paraneoptera</taxon>
        <taxon>Hemiptera</taxon>
        <taxon>Auchenorrhyncha</taxon>
        <taxon>Membracoidea</taxon>
        <taxon>Cicadellidae</taxon>
        <taxon>Cicadellinae</taxon>
        <taxon>Cicadellini</taxon>
        <taxon>Graphocephala</taxon>
    </lineage>
</organism>
<evidence type="ECO:0000259" key="3">
    <source>
        <dbReference type="PROSITE" id="PS50157"/>
    </source>
</evidence>
<keyword evidence="1" id="KW-0863">Zinc-finger</keyword>
<keyword evidence="1" id="KW-0862">Zinc</keyword>
<dbReference type="AlphaFoldDB" id="A0A1B6MMP1"/>
<dbReference type="GO" id="GO:0008270">
    <property type="term" value="F:zinc ion binding"/>
    <property type="evidence" value="ECO:0007669"/>
    <property type="project" value="UniProtKB-KW"/>
</dbReference>